<evidence type="ECO:0000256" key="2">
    <source>
        <dbReference type="ARBA" id="ARBA00022723"/>
    </source>
</evidence>
<keyword evidence="4" id="KW-0408">Iron</keyword>
<reference evidence="7 8" key="1">
    <citation type="journal article" date="2018" name="Environ. Microbiol.">
        <title>Novel energy conservation strategies and behaviour of Pelotomaculum schinkii driving syntrophic propionate catabolism.</title>
        <authorList>
            <person name="Hidalgo-Ahumada C.A.P."/>
            <person name="Nobu M.K."/>
            <person name="Narihiro T."/>
            <person name="Tamaki H."/>
            <person name="Liu W.T."/>
            <person name="Kamagata Y."/>
            <person name="Stams A.J.M."/>
            <person name="Imachi H."/>
            <person name="Sousa D.Z."/>
        </authorList>
    </citation>
    <scope>NUCLEOTIDE SEQUENCE [LARGE SCALE GENOMIC DNA]</scope>
    <source>
        <strain evidence="7 8">MGP</strain>
    </source>
</reference>
<dbReference type="PANTHER" id="PTHR43255:SF1">
    <property type="entry name" value="IRON-SULFUR-BINDING OXIDOREDUCTASE FADF-RELATED"/>
    <property type="match status" value="1"/>
</dbReference>
<sequence length="193" mass="21075">MESININQSIAKNAQFIEEIGIESGQPVQKCYQCGKCTAGCPVAFAMDYTPNQVIRMVQLGMKEELLKSETIWICASCSTCSTRCPCEVEIAHVMETLRIMAGRSGTAPAGKAKYVEVMYDALLGTVEKYGRTYEVGLVLNNNLKSGKLFNGADMGLPMFQKGKLQLMPSKVQGAAEIARIFAEVRKMEGGVK</sequence>
<dbReference type="Pfam" id="PF13183">
    <property type="entry name" value="Fer4_8"/>
    <property type="match status" value="1"/>
</dbReference>
<dbReference type="Gene3D" id="1.10.1060.10">
    <property type="entry name" value="Alpha-helical ferredoxin"/>
    <property type="match status" value="1"/>
</dbReference>
<evidence type="ECO:0000313" key="7">
    <source>
        <dbReference type="EMBL" id="TEB09892.1"/>
    </source>
</evidence>
<dbReference type="GO" id="GO:0005886">
    <property type="term" value="C:plasma membrane"/>
    <property type="evidence" value="ECO:0007669"/>
    <property type="project" value="TreeGrafter"/>
</dbReference>
<proteinExistence type="predicted"/>
<evidence type="ECO:0000256" key="3">
    <source>
        <dbReference type="ARBA" id="ARBA00023002"/>
    </source>
</evidence>
<evidence type="ECO:0000259" key="6">
    <source>
        <dbReference type="PROSITE" id="PS51379"/>
    </source>
</evidence>
<keyword evidence="2" id="KW-0479">Metal-binding</keyword>
<dbReference type="PANTHER" id="PTHR43255">
    <property type="entry name" value="IRON-SULFUR-BINDING OXIDOREDUCTASE FADF-RELATED-RELATED"/>
    <property type="match status" value="1"/>
</dbReference>
<evidence type="ECO:0000256" key="1">
    <source>
        <dbReference type="ARBA" id="ARBA00022485"/>
    </source>
</evidence>
<dbReference type="Proteomes" id="UP000297597">
    <property type="component" value="Unassembled WGS sequence"/>
</dbReference>
<keyword evidence="8" id="KW-1185">Reference proteome</keyword>
<dbReference type="AlphaFoldDB" id="A0A4Y7RMJ4"/>
<dbReference type="InterPro" id="IPR009051">
    <property type="entry name" value="Helical_ferredxn"/>
</dbReference>
<protein>
    <recommendedName>
        <fullName evidence="6">4Fe-4S ferredoxin-type domain-containing protein</fullName>
    </recommendedName>
</protein>
<dbReference type="SUPFAM" id="SSF46548">
    <property type="entry name" value="alpha-helical ferredoxin"/>
    <property type="match status" value="1"/>
</dbReference>
<keyword evidence="1" id="KW-0004">4Fe-4S</keyword>
<evidence type="ECO:0000256" key="4">
    <source>
        <dbReference type="ARBA" id="ARBA00023004"/>
    </source>
</evidence>
<feature type="domain" description="4Fe-4S ferredoxin-type" evidence="6">
    <location>
        <begin position="21"/>
        <end position="52"/>
    </location>
</feature>
<dbReference type="InterPro" id="IPR017900">
    <property type="entry name" value="4Fe4S_Fe_S_CS"/>
</dbReference>
<dbReference type="GO" id="GO:0051539">
    <property type="term" value="F:4 iron, 4 sulfur cluster binding"/>
    <property type="evidence" value="ECO:0007669"/>
    <property type="project" value="UniProtKB-KW"/>
</dbReference>
<dbReference type="OrthoDB" id="9794954at2"/>
<gene>
    <name evidence="7" type="ORF">Pmgp_02804</name>
</gene>
<evidence type="ECO:0000313" key="8">
    <source>
        <dbReference type="Proteomes" id="UP000297597"/>
    </source>
</evidence>
<dbReference type="GO" id="GO:0046872">
    <property type="term" value="F:metal ion binding"/>
    <property type="evidence" value="ECO:0007669"/>
    <property type="project" value="UniProtKB-KW"/>
</dbReference>
<dbReference type="RefSeq" id="WP_134214598.1">
    <property type="nucleotide sequence ID" value="NZ_QFFZ01000036.1"/>
</dbReference>
<dbReference type="PROSITE" id="PS51379">
    <property type="entry name" value="4FE4S_FER_2"/>
    <property type="match status" value="1"/>
</dbReference>
<dbReference type="InterPro" id="IPR051460">
    <property type="entry name" value="HdrC_iron-sulfur_subunit"/>
</dbReference>
<dbReference type="GO" id="GO:0016491">
    <property type="term" value="F:oxidoreductase activity"/>
    <property type="evidence" value="ECO:0007669"/>
    <property type="project" value="UniProtKB-KW"/>
</dbReference>
<organism evidence="7 8">
    <name type="scientific">Pelotomaculum propionicicum</name>
    <dbReference type="NCBI Taxonomy" id="258475"/>
    <lineage>
        <taxon>Bacteria</taxon>
        <taxon>Bacillati</taxon>
        <taxon>Bacillota</taxon>
        <taxon>Clostridia</taxon>
        <taxon>Eubacteriales</taxon>
        <taxon>Desulfotomaculaceae</taxon>
        <taxon>Pelotomaculum</taxon>
    </lineage>
</organism>
<dbReference type="EMBL" id="QFFZ01000036">
    <property type="protein sequence ID" value="TEB09892.1"/>
    <property type="molecule type" value="Genomic_DNA"/>
</dbReference>
<dbReference type="PROSITE" id="PS00198">
    <property type="entry name" value="4FE4S_FER_1"/>
    <property type="match status" value="1"/>
</dbReference>
<dbReference type="InterPro" id="IPR017896">
    <property type="entry name" value="4Fe4S_Fe-S-bd"/>
</dbReference>
<keyword evidence="3" id="KW-0560">Oxidoreductase</keyword>
<name>A0A4Y7RMJ4_9FIRM</name>
<comment type="caution">
    <text evidence="7">The sequence shown here is derived from an EMBL/GenBank/DDBJ whole genome shotgun (WGS) entry which is preliminary data.</text>
</comment>
<accession>A0A4Y7RMJ4</accession>
<evidence type="ECO:0000256" key="5">
    <source>
        <dbReference type="ARBA" id="ARBA00023014"/>
    </source>
</evidence>
<keyword evidence="5" id="KW-0411">Iron-sulfur</keyword>